<dbReference type="Gene3D" id="3.40.50.620">
    <property type="entry name" value="HUPs"/>
    <property type="match status" value="1"/>
</dbReference>
<evidence type="ECO:0000313" key="1">
    <source>
        <dbReference type="EMBL" id="MFC7188571.1"/>
    </source>
</evidence>
<evidence type="ECO:0000313" key="2">
    <source>
        <dbReference type="Proteomes" id="UP001596417"/>
    </source>
</evidence>
<sequence>MTLVVVPVRYPLSKHSHDTLEIGAAIARERSAELTVLHVNIYQNGGRITRRDLKSAVKRAVGTLPPTRYVVRDGFFVEESILDEVANEAADVVVIGREEASRLRQLVRRLRDEPDIERYLRNRLDCEIITVPTGT</sequence>
<comment type="caution">
    <text evidence="1">The sequence shown here is derived from an EMBL/GenBank/DDBJ whole genome shotgun (WGS) entry which is preliminary data.</text>
</comment>
<dbReference type="RefSeq" id="WP_248904022.1">
    <property type="nucleotide sequence ID" value="NZ_CP109979.1"/>
</dbReference>
<reference evidence="1 2" key="1">
    <citation type="journal article" date="2019" name="Int. J. Syst. Evol. Microbiol.">
        <title>The Global Catalogue of Microorganisms (GCM) 10K type strain sequencing project: providing services to taxonomists for standard genome sequencing and annotation.</title>
        <authorList>
            <consortium name="The Broad Institute Genomics Platform"/>
            <consortium name="The Broad Institute Genome Sequencing Center for Infectious Disease"/>
            <person name="Wu L."/>
            <person name="Ma J."/>
        </authorList>
    </citation>
    <scope>NUCLEOTIDE SEQUENCE [LARGE SCALE GENOMIC DNA]</scope>
    <source>
        <strain evidence="1 2">RDMS1</strain>
    </source>
</reference>
<dbReference type="AlphaFoldDB" id="A0ABD5YGS7"/>
<dbReference type="EMBL" id="JBHTAX010000001">
    <property type="protein sequence ID" value="MFC7188571.1"/>
    <property type="molecule type" value="Genomic_DNA"/>
</dbReference>
<accession>A0ABD5YGS7</accession>
<dbReference type="Proteomes" id="UP001596417">
    <property type="component" value="Unassembled WGS sequence"/>
</dbReference>
<protein>
    <submittedName>
        <fullName evidence="1">Universal stress protein</fullName>
    </submittedName>
</protein>
<organism evidence="1 2">
    <name type="scientific">Halocatena marina</name>
    <dbReference type="NCBI Taxonomy" id="2934937"/>
    <lineage>
        <taxon>Archaea</taxon>
        <taxon>Methanobacteriati</taxon>
        <taxon>Methanobacteriota</taxon>
        <taxon>Stenosarchaea group</taxon>
        <taxon>Halobacteria</taxon>
        <taxon>Halobacteriales</taxon>
        <taxon>Natronomonadaceae</taxon>
        <taxon>Halocatena</taxon>
    </lineage>
</organism>
<keyword evidence="2" id="KW-1185">Reference proteome</keyword>
<proteinExistence type="predicted"/>
<dbReference type="SUPFAM" id="SSF52402">
    <property type="entry name" value="Adenine nucleotide alpha hydrolases-like"/>
    <property type="match status" value="1"/>
</dbReference>
<dbReference type="GeneID" id="76198115"/>
<name>A0ABD5YGS7_9EURY</name>
<dbReference type="InterPro" id="IPR014729">
    <property type="entry name" value="Rossmann-like_a/b/a_fold"/>
</dbReference>
<gene>
    <name evidence="1" type="ORF">ACFQL7_01005</name>
</gene>